<dbReference type="Pfam" id="PF22943">
    <property type="entry name" value="HTH_68"/>
    <property type="match status" value="1"/>
</dbReference>
<evidence type="ECO:0000313" key="4">
    <source>
        <dbReference type="Proteomes" id="UP000606974"/>
    </source>
</evidence>
<dbReference type="AlphaFoldDB" id="A0A8H7EBU7"/>
<dbReference type="Proteomes" id="UP000606974">
    <property type="component" value="Unassembled WGS sequence"/>
</dbReference>
<proteinExistence type="predicted"/>
<name>A0A8H7EBU7_9EURO</name>
<evidence type="ECO:0000313" key="3">
    <source>
        <dbReference type="EMBL" id="KAF7514106.1"/>
    </source>
</evidence>
<comment type="caution">
    <text evidence="3">The sequence shown here is derived from an EMBL/GenBank/DDBJ whole genome shotgun (WGS) entry which is preliminary data.</text>
</comment>
<feature type="compositionally biased region" description="Polar residues" evidence="1">
    <location>
        <begin position="108"/>
        <end position="124"/>
    </location>
</feature>
<organism evidence="3 4">
    <name type="scientific">Endocarpon pusillum</name>
    <dbReference type="NCBI Taxonomy" id="364733"/>
    <lineage>
        <taxon>Eukaryota</taxon>
        <taxon>Fungi</taxon>
        <taxon>Dikarya</taxon>
        <taxon>Ascomycota</taxon>
        <taxon>Pezizomycotina</taxon>
        <taxon>Eurotiomycetes</taxon>
        <taxon>Chaetothyriomycetidae</taxon>
        <taxon>Verrucariales</taxon>
        <taxon>Verrucariaceae</taxon>
        <taxon>Endocarpon</taxon>
    </lineage>
</organism>
<reference evidence="3" key="1">
    <citation type="submission" date="2020-02" db="EMBL/GenBank/DDBJ databases">
        <authorList>
            <person name="Palmer J.M."/>
        </authorList>
    </citation>
    <scope>NUCLEOTIDE SEQUENCE</scope>
    <source>
        <strain evidence="3">EPUS1.4</strain>
        <tissue evidence="3">Thallus</tissue>
    </source>
</reference>
<sequence>MGSSSSKVAKTASSTARRYPATSSLAKSTNATPIQPSSSEPLPGPTVHPRPSASTSRDGNVDLDARDTDYGSRLSQLGPVQPPPSLSNSSTFAPTPHVVKSSSSSSSTRSPFQGQQVFPSTSSNPELLIVQARDHFAKIFEEESESLGRQSFKGRTLVSAAELKAVLGMRDDGRRSPGEIEKQLRLRPGTLGRLGRPGLVENA</sequence>
<feature type="region of interest" description="Disordered" evidence="1">
    <location>
        <begin position="1"/>
        <end position="124"/>
    </location>
</feature>
<dbReference type="InterPro" id="IPR054448">
    <property type="entry name" value="HTH_put_ascomycetes"/>
</dbReference>
<dbReference type="OrthoDB" id="4085451at2759"/>
<feature type="compositionally biased region" description="Polar residues" evidence="1">
    <location>
        <begin position="21"/>
        <end position="40"/>
    </location>
</feature>
<feature type="domain" description="Helix-turn-helix" evidence="2">
    <location>
        <begin position="158"/>
        <end position="202"/>
    </location>
</feature>
<evidence type="ECO:0000259" key="2">
    <source>
        <dbReference type="Pfam" id="PF22943"/>
    </source>
</evidence>
<protein>
    <recommendedName>
        <fullName evidence="2">Helix-turn-helix domain-containing protein</fullName>
    </recommendedName>
</protein>
<dbReference type="EMBL" id="JAACFV010000002">
    <property type="protein sequence ID" value="KAF7514106.1"/>
    <property type="molecule type" value="Genomic_DNA"/>
</dbReference>
<feature type="compositionally biased region" description="Basic and acidic residues" evidence="1">
    <location>
        <begin position="59"/>
        <end position="70"/>
    </location>
</feature>
<feature type="compositionally biased region" description="Low complexity" evidence="1">
    <location>
        <begin position="1"/>
        <end position="16"/>
    </location>
</feature>
<accession>A0A8H7EBU7</accession>
<keyword evidence="4" id="KW-1185">Reference proteome</keyword>
<evidence type="ECO:0000256" key="1">
    <source>
        <dbReference type="SAM" id="MobiDB-lite"/>
    </source>
</evidence>
<gene>
    <name evidence="3" type="ORF">GJ744_004431</name>
</gene>